<evidence type="ECO:0000256" key="2">
    <source>
        <dbReference type="ARBA" id="ARBA00022829"/>
    </source>
</evidence>
<feature type="region of interest" description="Disordered" evidence="3">
    <location>
        <begin position="318"/>
        <end position="344"/>
    </location>
</feature>
<evidence type="ECO:0000256" key="1">
    <source>
        <dbReference type="ARBA" id="ARBA00006295"/>
    </source>
</evidence>
<dbReference type="InterPro" id="IPR050336">
    <property type="entry name" value="Chromosome_partition/occlusion"/>
</dbReference>
<dbReference type="OrthoDB" id="3176965at2"/>
<comment type="caution">
    <text evidence="5">The sequence shown here is derived from an EMBL/GenBank/DDBJ whole genome shotgun (WGS) entry which is preliminary data.</text>
</comment>
<feature type="region of interest" description="Disordered" evidence="3">
    <location>
        <begin position="526"/>
        <end position="568"/>
    </location>
</feature>
<sequence>MTAPPVPANAASRVALDRIGLPENVRPLDMQHVDALAGSIRLQGIVVPLVVRAAGDDTDAFELVAGFHRFAAAQALQLPDVPVVVRDADTEDADRALENIARKALDPREEARAVQAMLARGLTEDGAAQALGWSRQRVAARVKLLELPESAQQLVGDGVVALSAVDRLLAIGRVSQPLLDALIAFLADGNGWAAERLAREPGWVLDSALRQTDTQVFAAHLSSIRADQIAELRLGKKADALYEQATKLHKQLDRQAYGAPEIRFSDEDVDQARAAGVLIEFERTRPIITDRALYRELTKAAIKRTVAELEARIAAAAEAKQRSRAERRTQPDDPMAAAARERDASLRGLADQAHGANLDLGQSLLHGLSVVDPADMHVARFFVYGLLGPDWDASPYTQTGDRVQRLAANGIRLVVGELRQDVTKTRKDGTPGRLRMDYGDHRKPEAAVKWLWRYIDGAKTAGELYGRALVVIAAEQYASRLVLPAGHRMPATRWSSRKDVAGKALNRLVGPHMPASLKQLERAVKRAHETYAELERPTDETPAEPTSNEADEDDDLDAAPAPAAAEPS</sequence>
<dbReference type="PANTHER" id="PTHR33375">
    <property type="entry name" value="CHROMOSOME-PARTITIONING PROTEIN PARB-RELATED"/>
    <property type="match status" value="1"/>
</dbReference>
<dbReference type="Pfam" id="PF17762">
    <property type="entry name" value="HTH_ParB"/>
    <property type="match status" value="1"/>
</dbReference>
<dbReference type="NCBIfam" id="TIGR00180">
    <property type="entry name" value="parB_part"/>
    <property type="match status" value="1"/>
</dbReference>
<organism evidence="5 6">
    <name type="scientific">Solirubrobacter pauli</name>
    <dbReference type="NCBI Taxonomy" id="166793"/>
    <lineage>
        <taxon>Bacteria</taxon>
        <taxon>Bacillati</taxon>
        <taxon>Actinomycetota</taxon>
        <taxon>Thermoleophilia</taxon>
        <taxon>Solirubrobacterales</taxon>
        <taxon>Solirubrobacteraceae</taxon>
        <taxon>Solirubrobacter</taxon>
    </lineage>
</organism>
<dbReference type="SMART" id="SM00470">
    <property type="entry name" value="ParB"/>
    <property type="match status" value="1"/>
</dbReference>
<gene>
    <name evidence="5" type="ORF">C8N24_2833</name>
</gene>
<dbReference type="Proteomes" id="UP000278962">
    <property type="component" value="Unassembled WGS sequence"/>
</dbReference>
<accession>A0A660LFA1</accession>
<evidence type="ECO:0000259" key="4">
    <source>
        <dbReference type="SMART" id="SM00470"/>
    </source>
</evidence>
<dbReference type="SUPFAM" id="SSF110849">
    <property type="entry name" value="ParB/Sulfiredoxin"/>
    <property type="match status" value="1"/>
</dbReference>
<feature type="compositionally biased region" description="Low complexity" evidence="3">
    <location>
        <begin position="558"/>
        <end position="568"/>
    </location>
</feature>
<dbReference type="GO" id="GO:0005694">
    <property type="term" value="C:chromosome"/>
    <property type="evidence" value="ECO:0007669"/>
    <property type="project" value="TreeGrafter"/>
</dbReference>
<dbReference type="InterPro" id="IPR041468">
    <property type="entry name" value="HTH_ParB/Spo0J"/>
</dbReference>
<feature type="compositionally biased region" description="Basic and acidic residues" evidence="3">
    <location>
        <begin position="526"/>
        <end position="539"/>
    </location>
</feature>
<dbReference type="GO" id="GO:0003677">
    <property type="term" value="F:DNA binding"/>
    <property type="evidence" value="ECO:0007669"/>
    <property type="project" value="InterPro"/>
</dbReference>
<comment type="similarity">
    <text evidence="1">Belongs to the ParB family.</text>
</comment>
<feature type="domain" description="ParB-like N-terminal" evidence="4">
    <location>
        <begin position="12"/>
        <end position="100"/>
    </location>
</feature>
<dbReference type="SUPFAM" id="SSF109709">
    <property type="entry name" value="KorB DNA-binding domain-like"/>
    <property type="match status" value="1"/>
</dbReference>
<dbReference type="AlphaFoldDB" id="A0A660LFA1"/>
<evidence type="ECO:0000313" key="5">
    <source>
        <dbReference type="EMBL" id="RKQ92976.1"/>
    </source>
</evidence>
<dbReference type="EMBL" id="RBIL01000001">
    <property type="protein sequence ID" value="RKQ92976.1"/>
    <property type="molecule type" value="Genomic_DNA"/>
</dbReference>
<evidence type="ECO:0000313" key="6">
    <source>
        <dbReference type="Proteomes" id="UP000278962"/>
    </source>
</evidence>
<proteinExistence type="inferred from homology"/>
<reference evidence="5 6" key="1">
    <citation type="submission" date="2018-10" db="EMBL/GenBank/DDBJ databases">
        <title>Genomic Encyclopedia of Archaeal and Bacterial Type Strains, Phase II (KMG-II): from individual species to whole genera.</title>
        <authorList>
            <person name="Goeker M."/>
        </authorList>
    </citation>
    <scope>NUCLEOTIDE SEQUENCE [LARGE SCALE GENOMIC DNA]</scope>
    <source>
        <strain evidence="5 6">DSM 14954</strain>
    </source>
</reference>
<keyword evidence="6" id="KW-1185">Reference proteome</keyword>
<name>A0A660LFA1_9ACTN</name>
<feature type="compositionally biased region" description="Basic and acidic residues" evidence="3">
    <location>
        <begin position="319"/>
        <end position="331"/>
    </location>
</feature>
<dbReference type="GO" id="GO:0007059">
    <property type="term" value="P:chromosome segregation"/>
    <property type="evidence" value="ECO:0007669"/>
    <property type="project" value="UniProtKB-KW"/>
</dbReference>
<dbReference type="InterPro" id="IPR036086">
    <property type="entry name" value="ParB/Sulfiredoxin_sf"/>
</dbReference>
<dbReference type="Gene3D" id="1.10.10.2830">
    <property type="match status" value="1"/>
</dbReference>
<dbReference type="InterPro" id="IPR003115">
    <property type="entry name" value="ParB_N"/>
</dbReference>
<keyword evidence="2" id="KW-0159">Chromosome partition</keyword>
<dbReference type="Pfam" id="PF02195">
    <property type="entry name" value="ParB_N"/>
    <property type="match status" value="1"/>
</dbReference>
<evidence type="ECO:0000256" key="3">
    <source>
        <dbReference type="SAM" id="MobiDB-lite"/>
    </source>
</evidence>
<dbReference type="RefSeq" id="WP_121250742.1">
    <property type="nucleotide sequence ID" value="NZ_RBIL01000001.1"/>
</dbReference>
<protein>
    <submittedName>
        <fullName evidence="5">ParB/RepB/Spo0J family partition protein</fullName>
    </submittedName>
</protein>
<dbReference type="PANTHER" id="PTHR33375:SF1">
    <property type="entry name" value="CHROMOSOME-PARTITIONING PROTEIN PARB-RELATED"/>
    <property type="match status" value="1"/>
</dbReference>
<dbReference type="Gene3D" id="3.90.1530.30">
    <property type="match status" value="1"/>
</dbReference>
<dbReference type="InterPro" id="IPR004437">
    <property type="entry name" value="ParB/RepB/Spo0J"/>
</dbReference>